<dbReference type="InterPro" id="IPR008984">
    <property type="entry name" value="SMAD_FHA_dom_sf"/>
</dbReference>
<dbReference type="CDD" id="cd00059">
    <property type="entry name" value="FH_FOX"/>
    <property type="match status" value="1"/>
</dbReference>
<dbReference type="InterPro" id="IPR036390">
    <property type="entry name" value="WH_DNA-bd_sf"/>
</dbReference>
<evidence type="ECO:0000259" key="8">
    <source>
        <dbReference type="PROSITE" id="PS50006"/>
    </source>
</evidence>
<dbReference type="SUPFAM" id="SSF46785">
    <property type="entry name" value="Winged helix' DNA-binding domain"/>
    <property type="match status" value="1"/>
</dbReference>
<dbReference type="PROSITE" id="PS00657">
    <property type="entry name" value="FORK_HEAD_1"/>
    <property type="match status" value="1"/>
</dbReference>
<evidence type="ECO:0000313" key="11">
    <source>
        <dbReference type="Proteomes" id="UP001479436"/>
    </source>
</evidence>
<feature type="region of interest" description="Disordered" evidence="7">
    <location>
        <begin position="282"/>
        <end position="319"/>
    </location>
</feature>
<dbReference type="PROSITE" id="PS00658">
    <property type="entry name" value="FORK_HEAD_2"/>
    <property type="match status" value="1"/>
</dbReference>
<organism evidence="10 11">
    <name type="scientific">Basidiobolus ranarum</name>
    <dbReference type="NCBI Taxonomy" id="34480"/>
    <lineage>
        <taxon>Eukaryota</taxon>
        <taxon>Fungi</taxon>
        <taxon>Fungi incertae sedis</taxon>
        <taxon>Zoopagomycota</taxon>
        <taxon>Entomophthoromycotina</taxon>
        <taxon>Basidiobolomycetes</taxon>
        <taxon>Basidiobolales</taxon>
        <taxon>Basidiobolaceae</taxon>
        <taxon>Basidiobolus</taxon>
    </lineage>
</organism>
<dbReference type="SMART" id="SM00240">
    <property type="entry name" value="FHA"/>
    <property type="match status" value="1"/>
</dbReference>
<dbReference type="SUPFAM" id="SSF49879">
    <property type="entry name" value="SMAD/FHA domain"/>
    <property type="match status" value="1"/>
</dbReference>
<keyword evidence="3 6" id="KW-0238">DNA-binding</keyword>
<proteinExistence type="predicted"/>
<dbReference type="PROSITE" id="PS50006">
    <property type="entry name" value="FHA_DOMAIN"/>
    <property type="match status" value="1"/>
</dbReference>
<reference evidence="10 11" key="1">
    <citation type="submission" date="2023-04" db="EMBL/GenBank/DDBJ databases">
        <title>Genome of Basidiobolus ranarum AG-B5.</title>
        <authorList>
            <person name="Stajich J.E."/>
            <person name="Carter-House D."/>
            <person name="Gryganskyi A."/>
        </authorList>
    </citation>
    <scope>NUCLEOTIDE SEQUENCE [LARGE SCALE GENOMIC DNA]</scope>
    <source>
        <strain evidence="10 11">AG-B5</strain>
    </source>
</reference>
<protein>
    <submittedName>
        <fullName evidence="10">Transcription factor</fullName>
    </submittedName>
</protein>
<evidence type="ECO:0000256" key="6">
    <source>
        <dbReference type="PROSITE-ProRule" id="PRU00089"/>
    </source>
</evidence>
<dbReference type="PROSITE" id="PS50039">
    <property type="entry name" value="FORK_HEAD_3"/>
    <property type="match status" value="1"/>
</dbReference>
<name>A0ABR2WQ48_9FUNG</name>
<sequence length="611" mass="68221">MSVNVGTVGSLEASMAETLLSMGKVQPPMSDQQNLSQSLAVDVDEDSIAQLIGSGVTYDLNKPEVSIGRQSMDIEDNSKQDCILIGDKRVSRKHARIVYDPKSKNWNLWVHGRKGVTVNGKLYLPDSRQPIPLKPDSSISIVCYNFQFKASTLRNTKIKELKGPTTPLKPLEIRKDVYSTLSTPVTPISPTNPAMQNNSKEKTLYRPIAMRDIMTPEPSQRRGSLKARPAIYSPITPQSPFNSQLYNRKSDNIYTSGNRRMSWSPVTNARATINGSTVNITPTRNTSILPKPKDSTIEKGSVAGFEPTGRSNNSQEDGKPPYSYAHLIAEAITSSTNKRMTLAGIYDYISSHYDYFRNSSIGWQNSIRHNLSLNKAFMKVPKGPNETGKGMFWQIASGYEEAVDSSLKSNYRGLKSPKAKIKHCGGQSRKSKIDLVDSPTKITPLKPLAPTTQTTQNDGVSMFDKKATSVYNGSRRVSIGFPVESHFYLKDGDPFCSRPRSNSTPDRMKRLIPRYTTTNPLGLLDPQKIMQTMPVQYYGLKMMFSPPNIPYDRIVHREPEGYKNETDMYTWPKLVPAKKIKNSHGMDPLNTGSTYSTSNHEGSRKARNERS</sequence>
<dbReference type="InterPro" id="IPR030456">
    <property type="entry name" value="TF_fork_head_CS_2"/>
</dbReference>
<dbReference type="Proteomes" id="UP001479436">
    <property type="component" value="Unassembled WGS sequence"/>
</dbReference>
<keyword evidence="2" id="KW-0805">Transcription regulation</keyword>
<evidence type="ECO:0000313" key="10">
    <source>
        <dbReference type="EMBL" id="KAK9763648.1"/>
    </source>
</evidence>
<comment type="subcellular location">
    <subcellularLocation>
        <location evidence="1 6">Nucleus</location>
    </subcellularLocation>
</comment>
<dbReference type="InterPro" id="IPR018122">
    <property type="entry name" value="TF_fork_head_CS_1"/>
</dbReference>
<dbReference type="InterPro" id="IPR036388">
    <property type="entry name" value="WH-like_DNA-bd_sf"/>
</dbReference>
<dbReference type="InterPro" id="IPR001766">
    <property type="entry name" value="Fork_head_dom"/>
</dbReference>
<feature type="compositionally biased region" description="Polar residues" evidence="7">
    <location>
        <begin position="590"/>
        <end position="600"/>
    </location>
</feature>
<feature type="compositionally biased region" description="Basic and acidic residues" evidence="7">
    <location>
        <begin position="601"/>
        <end position="611"/>
    </location>
</feature>
<dbReference type="Pfam" id="PF00498">
    <property type="entry name" value="FHA"/>
    <property type="match status" value="1"/>
</dbReference>
<evidence type="ECO:0000256" key="7">
    <source>
        <dbReference type="SAM" id="MobiDB-lite"/>
    </source>
</evidence>
<evidence type="ECO:0000256" key="5">
    <source>
        <dbReference type="ARBA" id="ARBA00023242"/>
    </source>
</evidence>
<dbReference type="EMBL" id="JASJQH010000587">
    <property type="protein sequence ID" value="KAK9763648.1"/>
    <property type="molecule type" value="Genomic_DNA"/>
</dbReference>
<dbReference type="Pfam" id="PF00250">
    <property type="entry name" value="Forkhead"/>
    <property type="match status" value="1"/>
</dbReference>
<evidence type="ECO:0000256" key="3">
    <source>
        <dbReference type="ARBA" id="ARBA00023125"/>
    </source>
</evidence>
<feature type="DNA-binding region" description="Fork-head" evidence="6">
    <location>
        <begin position="319"/>
        <end position="395"/>
    </location>
</feature>
<keyword evidence="5 6" id="KW-0539">Nucleus</keyword>
<dbReference type="Gene3D" id="2.60.200.20">
    <property type="match status" value="1"/>
</dbReference>
<dbReference type="SMART" id="SM00339">
    <property type="entry name" value="FH"/>
    <property type="match status" value="1"/>
</dbReference>
<dbReference type="PRINTS" id="PR00053">
    <property type="entry name" value="FORKHEAD"/>
</dbReference>
<gene>
    <name evidence="10" type="primary">FKH2_4</name>
    <name evidence="10" type="ORF">K7432_009469</name>
</gene>
<dbReference type="InterPro" id="IPR000253">
    <property type="entry name" value="FHA_dom"/>
</dbReference>
<accession>A0ABR2WQ48</accession>
<evidence type="ECO:0000259" key="9">
    <source>
        <dbReference type="PROSITE" id="PS50039"/>
    </source>
</evidence>
<evidence type="ECO:0000256" key="4">
    <source>
        <dbReference type="ARBA" id="ARBA00023163"/>
    </source>
</evidence>
<feature type="domain" description="Fork-head" evidence="9">
    <location>
        <begin position="319"/>
        <end position="395"/>
    </location>
</feature>
<comment type="caution">
    <text evidence="10">The sequence shown here is derived from an EMBL/GenBank/DDBJ whole genome shotgun (WGS) entry which is preliminary data.</text>
</comment>
<dbReference type="PANTHER" id="PTHR45881">
    <property type="entry name" value="CHECKPOINT SUPPRESSOR 1-LIKE, ISOFORM A-RELATED"/>
    <property type="match status" value="1"/>
</dbReference>
<feature type="region of interest" description="Disordered" evidence="7">
    <location>
        <begin position="581"/>
        <end position="611"/>
    </location>
</feature>
<evidence type="ECO:0000256" key="2">
    <source>
        <dbReference type="ARBA" id="ARBA00023015"/>
    </source>
</evidence>
<keyword evidence="11" id="KW-1185">Reference proteome</keyword>
<keyword evidence="4" id="KW-0804">Transcription</keyword>
<dbReference type="Gene3D" id="1.10.10.10">
    <property type="entry name" value="Winged helix-like DNA-binding domain superfamily/Winged helix DNA-binding domain"/>
    <property type="match status" value="1"/>
</dbReference>
<feature type="domain" description="FHA" evidence="8">
    <location>
        <begin position="65"/>
        <end position="123"/>
    </location>
</feature>
<evidence type="ECO:0000256" key="1">
    <source>
        <dbReference type="ARBA" id="ARBA00004123"/>
    </source>
</evidence>